<name>A0AAJ2KTL2_ALKPS</name>
<gene>
    <name evidence="2" type="ORF">RYX45_00370</name>
</gene>
<reference evidence="2" key="1">
    <citation type="submission" date="2023-10" db="EMBL/GenBank/DDBJ databases">
        <title>Screening of Alkalihalophilus pseudofirmusBZ-TG-HK211 and Its Alleviation of Salt Stress on Rapeseed Growth.</title>
        <authorList>
            <person name="Zhao B."/>
            <person name="Guo T."/>
        </authorList>
    </citation>
    <scope>NUCLEOTIDE SEQUENCE</scope>
    <source>
        <strain evidence="2">BZ-TG-HK211</strain>
    </source>
</reference>
<accession>A0AAJ2KTL2</accession>
<dbReference type="InterPro" id="IPR024617">
    <property type="entry name" value="DUF3870"/>
</dbReference>
<comment type="caution">
    <text evidence="2">The sequence shown here is derived from an EMBL/GenBank/DDBJ whole genome shotgun (WGS) entry which is preliminary data.</text>
</comment>
<evidence type="ECO:0000313" key="2">
    <source>
        <dbReference type="EMBL" id="MDV2883613.1"/>
    </source>
</evidence>
<organism evidence="2 3">
    <name type="scientific">Alkalihalophilus pseudofirmus</name>
    <name type="common">Bacillus pseudofirmus</name>
    <dbReference type="NCBI Taxonomy" id="79885"/>
    <lineage>
        <taxon>Bacteria</taxon>
        <taxon>Bacillati</taxon>
        <taxon>Bacillota</taxon>
        <taxon>Bacilli</taxon>
        <taxon>Bacillales</taxon>
        <taxon>Bacillaceae</taxon>
        <taxon>Alkalihalophilus</taxon>
    </lineage>
</organism>
<dbReference type="RefSeq" id="WP_012957830.1">
    <property type="nucleotide sequence ID" value="NZ_CP117835.1"/>
</dbReference>
<proteinExistence type="predicted"/>
<dbReference type="Proteomes" id="UP001285636">
    <property type="component" value="Unassembled WGS sequence"/>
</dbReference>
<evidence type="ECO:0000313" key="3">
    <source>
        <dbReference type="Proteomes" id="UP001285636"/>
    </source>
</evidence>
<evidence type="ECO:0000259" key="1">
    <source>
        <dbReference type="Pfam" id="PF12986"/>
    </source>
</evidence>
<sequence>MFDQDSIYIVGEAKSPSNNPITEQYKVFFIGFVVDRLSGKIIDAEATSILSITSSFIRHLFVGKNIRETDQIVKAIEEKYYGSSQKAVIVAFRHASQKFNQLHNV</sequence>
<dbReference type="AlphaFoldDB" id="A0AAJ2KTL2"/>
<feature type="domain" description="DUF3870" evidence="1">
    <location>
        <begin position="8"/>
        <end position="99"/>
    </location>
</feature>
<dbReference type="EMBL" id="JAWJAY010000001">
    <property type="protein sequence ID" value="MDV2883613.1"/>
    <property type="molecule type" value="Genomic_DNA"/>
</dbReference>
<protein>
    <submittedName>
        <fullName evidence="2">DUF3870 domain-containing protein</fullName>
    </submittedName>
</protein>
<dbReference type="Pfam" id="PF12986">
    <property type="entry name" value="DUF3870"/>
    <property type="match status" value="1"/>
</dbReference>